<keyword evidence="6" id="KW-0732">Signal</keyword>
<dbReference type="GO" id="GO:0005886">
    <property type="term" value="C:plasma membrane"/>
    <property type="evidence" value="ECO:0007669"/>
    <property type="project" value="UniProtKB-SubCell"/>
</dbReference>
<name>A0A9C6XVI4_FRAOC</name>
<dbReference type="GeneID" id="127752030"/>
<evidence type="ECO:0000256" key="3">
    <source>
        <dbReference type="ARBA" id="ARBA00022692"/>
    </source>
</evidence>
<dbReference type="KEGG" id="foc:127752030"/>
<dbReference type="Pfam" id="PF08395">
    <property type="entry name" value="7tm_7"/>
    <property type="match status" value="1"/>
</dbReference>
<dbReference type="Proteomes" id="UP000504606">
    <property type="component" value="Unplaced"/>
</dbReference>
<dbReference type="GO" id="GO:0050909">
    <property type="term" value="P:sensory perception of taste"/>
    <property type="evidence" value="ECO:0007669"/>
    <property type="project" value="InterPro"/>
</dbReference>
<dbReference type="OrthoDB" id="6625921at2759"/>
<evidence type="ECO:0000313" key="7">
    <source>
        <dbReference type="Proteomes" id="UP000504606"/>
    </source>
</evidence>
<evidence type="ECO:0000256" key="5">
    <source>
        <dbReference type="ARBA" id="ARBA00023136"/>
    </source>
</evidence>
<proteinExistence type="predicted"/>
<keyword evidence="2" id="KW-1003">Cell membrane</keyword>
<sequence>MSQRFALLLLSVSLWQTLASARMLWSAASQVLCMLALTSEQFRMIDLAHGAVTTMHGPVIAALDRLSINAPDEHFHRAVLLFYMSVSSRPANLSLSGFANIDRPLFTSIVSLTVTYLIIIMQFRTEVSQQ</sequence>
<evidence type="ECO:0000313" key="8">
    <source>
        <dbReference type="RefSeq" id="XP_052132465.1"/>
    </source>
</evidence>
<gene>
    <name evidence="8" type="primary">LOC127752030</name>
</gene>
<evidence type="ECO:0000256" key="2">
    <source>
        <dbReference type="ARBA" id="ARBA00022475"/>
    </source>
</evidence>
<keyword evidence="7" id="KW-1185">Reference proteome</keyword>
<evidence type="ECO:0000256" key="4">
    <source>
        <dbReference type="ARBA" id="ARBA00022989"/>
    </source>
</evidence>
<feature type="chain" id="PRO_5039703673" evidence="6">
    <location>
        <begin position="22"/>
        <end position="130"/>
    </location>
</feature>
<keyword evidence="4" id="KW-1133">Transmembrane helix</keyword>
<keyword evidence="5" id="KW-0472">Membrane</keyword>
<dbReference type="InterPro" id="IPR013604">
    <property type="entry name" value="7TM_chemorcpt"/>
</dbReference>
<accession>A0A9C6XVI4</accession>
<protein>
    <submittedName>
        <fullName evidence="8">Gustatory and odorant receptor 22-like</fullName>
    </submittedName>
</protein>
<keyword evidence="3" id="KW-0812">Transmembrane</keyword>
<feature type="signal peptide" evidence="6">
    <location>
        <begin position="1"/>
        <end position="21"/>
    </location>
</feature>
<dbReference type="AlphaFoldDB" id="A0A9C6XVI4"/>
<evidence type="ECO:0000256" key="1">
    <source>
        <dbReference type="ARBA" id="ARBA00004651"/>
    </source>
</evidence>
<comment type="subcellular location">
    <subcellularLocation>
        <location evidence="1">Cell membrane</location>
        <topology evidence="1">Multi-pass membrane protein</topology>
    </subcellularLocation>
</comment>
<dbReference type="RefSeq" id="XP_052132465.1">
    <property type="nucleotide sequence ID" value="XM_052276505.1"/>
</dbReference>
<reference evidence="8" key="1">
    <citation type="submission" date="2025-08" db="UniProtKB">
        <authorList>
            <consortium name="RefSeq"/>
        </authorList>
    </citation>
    <scope>IDENTIFICATION</scope>
    <source>
        <tissue evidence="8">Whole organism</tissue>
    </source>
</reference>
<evidence type="ECO:0000256" key="6">
    <source>
        <dbReference type="SAM" id="SignalP"/>
    </source>
</evidence>
<organism evidence="7 8">
    <name type="scientific">Frankliniella occidentalis</name>
    <name type="common">Western flower thrips</name>
    <name type="synonym">Euthrips occidentalis</name>
    <dbReference type="NCBI Taxonomy" id="133901"/>
    <lineage>
        <taxon>Eukaryota</taxon>
        <taxon>Metazoa</taxon>
        <taxon>Ecdysozoa</taxon>
        <taxon>Arthropoda</taxon>
        <taxon>Hexapoda</taxon>
        <taxon>Insecta</taxon>
        <taxon>Pterygota</taxon>
        <taxon>Neoptera</taxon>
        <taxon>Paraneoptera</taxon>
        <taxon>Thysanoptera</taxon>
        <taxon>Terebrantia</taxon>
        <taxon>Thripoidea</taxon>
        <taxon>Thripidae</taxon>
        <taxon>Frankliniella</taxon>
    </lineage>
</organism>